<dbReference type="SMART" id="SM00448">
    <property type="entry name" value="REC"/>
    <property type="match status" value="1"/>
</dbReference>
<dbReference type="PANTHER" id="PTHR42713:SF3">
    <property type="entry name" value="TRANSCRIPTIONAL REGULATORY PROTEIN HPTR"/>
    <property type="match status" value="1"/>
</dbReference>
<dbReference type="GO" id="GO:0043565">
    <property type="term" value="F:sequence-specific DNA binding"/>
    <property type="evidence" value="ECO:0007669"/>
    <property type="project" value="InterPro"/>
</dbReference>
<dbReference type="SMART" id="SM00342">
    <property type="entry name" value="HTH_ARAC"/>
    <property type="match status" value="1"/>
</dbReference>
<sequence length="533" mass="60898">MIRMMVVDDEPVIREGIVRAVDWESLDVQVVGTAGNGRDGMAKALTEKPDIVITDIRMPIVDGIRFAKELKEKLPKVRVVFLTGYSEFEYAREAIRLGAADYLLKPINTEDLTKLVRKLADQVRQENATVVSRTQKTVLLKENLPMMRNRCVKRYFQGEIGETAFTEQAGALGMDFSGQEHQIIIFCIDYYYQLIASGEREAGLLKYAMSNIAEEVLGACGSAVICDEGEARVMVILGTDQETKKITRCCKEVQFCMRKYYGVSISVGIGKKVKAIQDLKISYRSADEAVEERIKQGSSQIIVREGDPRNGSEHARLFLTPEEEQEISDAVRLLDKNRVYDALEMVFQKYVMEQDLGRRGTEQFCMYLVLIAMRQLEHFSVSPEQALGKNYYYYNEISKYETAQDLEMWMKDIYSESLAAVDRQSNGKYKGIVAGGLAYAMEHFSESIQVGDVAQAVYVTPNYFSRVFKEETGENFTDWLNKYRIEQAKKRMDAEPETKVYAIAEETGFSDYKYFAFIFKKYTGFTPTSYRNR</sequence>
<evidence type="ECO:0000256" key="4">
    <source>
        <dbReference type="ARBA" id="ARBA00022553"/>
    </source>
</evidence>
<evidence type="ECO:0000256" key="7">
    <source>
        <dbReference type="ARBA" id="ARBA00023125"/>
    </source>
</evidence>
<dbReference type="PROSITE" id="PS50110">
    <property type="entry name" value="RESPONSE_REGULATORY"/>
    <property type="match status" value="1"/>
</dbReference>
<evidence type="ECO:0000256" key="8">
    <source>
        <dbReference type="ARBA" id="ARBA00023163"/>
    </source>
</evidence>
<dbReference type="RefSeq" id="WP_007869061.1">
    <property type="nucleotide sequence ID" value="NZ_KQ235884.1"/>
</dbReference>
<keyword evidence="7" id="KW-0238">DNA-binding</keyword>
<dbReference type="InterPro" id="IPR009057">
    <property type="entry name" value="Homeodomain-like_sf"/>
</dbReference>
<dbReference type="Pfam" id="PF17853">
    <property type="entry name" value="GGDEF_2"/>
    <property type="match status" value="1"/>
</dbReference>
<dbReference type="Pfam" id="PF00072">
    <property type="entry name" value="Response_reg"/>
    <property type="match status" value="1"/>
</dbReference>
<evidence type="ECO:0000313" key="13">
    <source>
        <dbReference type="EMBL" id="KMW14040.1"/>
    </source>
</evidence>
<feature type="domain" description="Response regulatory" evidence="12">
    <location>
        <begin position="3"/>
        <end position="120"/>
    </location>
</feature>
<dbReference type="Proteomes" id="UP000037392">
    <property type="component" value="Unassembled WGS sequence"/>
</dbReference>
<dbReference type="OrthoDB" id="9794370at2"/>
<dbReference type="InterPro" id="IPR018062">
    <property type="entry name" value="HTH_AraC-typ_CS"/>
</dbReference>
<dbReference type="GO" id="GO:0000160">
    <property type="term" value="P:phosphorelay signal transduction system"/>
    <property type="evidence" value="ECO:0007669"/>
    <property type="project" value="UniProtKB-KW"/>
</dbReference>
<dbReference type="AlphaFoldDB" id="A0A0J9EEI9"/>
<comment type="subcellular location">
    <subcellularLocation>
        <location evidence="1">Cytoplasm</location>
    </subcellularLocation>
</comment>
<dbReference type="GeneID" id="93164815"/>
<keyword evidence="3" id="KW-0963">Cytoplasm</keyword>
<dbReference type="GO" id="GO:0003700">
    <property type="term" value="F:DNA-binding transcription factor activity"/>
    <property type="evidence" value="ECO:0007669"/>
    <property type="project" value="InterPro"/>
</dbReference>
<dbReference type="PANTHER" id="PTHR42713">
    <property type="entry name" value="HISTIDINE KINASE-RELATED"/>
    <property type="match status" value="1"/>
</dbReference>
<dbReference type="SUPFAM" id="SSF52172">
    <property type="entry name" value="CheY-like"/>
    <property type="match status" value="1"/>
</dbReference>
<evidence type="ECO:0000256" key="3">
    <source>
        <dbReference type="ARBA" id="ARBA00022490"/>
    </source>
</evidence>
<keyword evidence="5" id="KW-0902">Two-component regulatory system</keyword>
<dbReference type="PROSITE" id="PS00041">
    <property type="entry name" value="HTH_ARAC_FAMILY_1"/>
    <property type="match status" value="1"/>
</dbReference>
<proteinExistence type="predicted"/>
<evidence type="ECO:0000256" key="5">
    <source>
        <dbReference type="ARBA" id="ARBA00023012"/>
    </source>
</evidence>
<keyword evidence="4 10" id="KW-0597">Phosphoprotein</keyword>
<dbReference type="InterPro" id="IPR041522">
    <property type="entry name" value="CdaR_GGDEF"/>
</dbReference>
<dbReference type="InterPro" id="IPR011006">
    <property type="entry name" value="CheY-like_superfamily"/>
</dbReference>
<keyword evidence="6" id="KW-0805">Transcription regulation</keyword>
<comment type="function">
    <text evidence="9">May play the central regulatory role in sporulation. It may be an element of the effector pathway responsible for the activation of sporulation genes in response to nutritional stress. Spo0A may act in concert with spo0H (a sigma factor) to control the expression of some genes that are critical to the sporulation process.</text>
</comment>
<dbReference type="GO" id="GO:0005737">
    <property type="term" value="C:cytoplasm"/>
    <property type="evidence" value="ECO:0007669"/>
    <property type="project" value="UniProtKB-SubCell"/>
</dbReference>
<evidence type="ECO:0000256" key="1">
    <source>
        <dbReference type="ARBA" id="ARBA00004496"/>
    </source>
</evidence>
<evidence type="ECO:0000259" key="11">
    <source>
        <dbReference type="PROSITE" id="PS01124"/>
    </source>
</evidence>
<keyword evidence="8" id="KW-0804">Transcription</keyword>
<reference evidence="13 14" key="1">
    <citation type="submission" date="2011-04" db="EMBL/GenBank/DDBJ databases">
        <title>The Genome Sequence of Clostridium citroniae WAL-19142.</title>
        <authorList>
            <consortium name="The Broad Institute Genome Sequencing Platform"/>
            <person name="Earl A."/>
            <person name="Ward D."/>
            <person name="Feldgarden M."/>
            <person name="Gevers D."/>
            <person name="Warren Y.A."/>
            <person name="Tyrrell K.L."/>
            <person name="Citron D.M."/>
            <person name="Goldstein E.J."/>
            <person name="Daigneault M."/>
            <person name="Allen-Vercoe E."/>
            <person name="Young S.K."/>
            <person name="Zeng Q."/>
            <person name="Gargeya S."/>
            <person name="Fitzgerald M."/>
            <person name="Haas B."/>
            <person name="Abouelleil A."/>
            <person name="Alvarado L."/>
            <person name="Arachchi H.M."/>
            <person name="Berlin A."/>
            <person name="Brown A."/>
            <person name="Chapman S.B."/>
            <person name="Chen Z."/>
            <person name="Dunbar C."/>
            <person name="Freedman E."/>
            <person name="Gearin G."/>
            <person name="Gellesch M."/>
            <person name="Goldberg J."/>
            <person name="Griggs A."/>
            <person name="Gujja S."/>
            <person name="Heilman E.R."/>
            <person name="Heiman D."/>
            <person name="Howarth C."/>
            <person name="Larson L."/>
            <person name="Lui A."/>
            <person name="MacDonald P.J."/>
            <person name="Mehta T."/>
            <person name="Montmayeur A."/>
            <person name="Murphy C."/>
            <person name="Neiman D."/>
            <person name="Pearson M."/>
            <person name="Priest M."/>
            <person name="Roberts A."/>
            <person name="Saif S."/>
            <person name="Shea T."/>
            <person name="Shenoy N."/>
            <person name="Sisk P."/>
            <person name="Stolte C."/>
            <person name="Sykes S."/>
            <person name="White J."/>
            <person name="Yandava C."/>
            <person name="Wortman J."/>
            <person name="Nusbaum C."/>
            <person name="Birren B."/>
        </authorList>
    </citation>
    <scope>NUCLEOTIDE SEQUENCE [LARGE SCALE GENOMIC DNA]</scope>
    <source>
        <strain evidence="13 14">WAL-19142</strain>
    </source>
</reference>
<accession>A0A0J9EEI9</accession>
<dbReference type="Gene3D" id="1.10.10.60">
    <property type="entry name" value="Homeodomain-like"/>
    <property type="match status" value="2"/>
</dbReference>
<dbReference type="EMBL" id="ADLK01000042">
    <property type="protein sequence ID" value="KMW14040.1"/>
    <property type="molecule type" value="Genomic_DNA"/>
</dbReference>
<evidence type="ECO:0000256" key="2">
    <source>
        <dbReference type="ARBA" id="ARBA00018672"/>
    </source>
</evidence>
<dbReference type="InterPro" id="IPR001789">
    <property type="entry name" value="Sig_transdc_resp-reg_receiver"/>
</dbReference>
<feature type="domain" description="HTH araC/xylS-type" evidence="11">
    <location>
        <begin position="434"/>
        <end position="533"/>
    </location>
</feature>
<protein>
    <recommendedName>
        <fullName evidence="2">Stage 0 sporulation protein A homolog</fullName>
    </recommendedName>
</protein>
<evidence type="ECO:0000313" key="14">
    <source>
        <dbReference type="Proteomes" id="UP000037392"/>
    </source>
</evidence>
<gene>
    <name evidence="13" type="ORF">HMPREF9470_04979</name>
</gene>
<evidence type="ECO:0000256" key="9">
    <source>
        <dbReference type="ARBA" id="ARBA00024867"/>
    </source>
</evidence>
<evidence type="ECO:0000259" key="12">
    <source>
        <dbReference type="PROSITE" id="PS50110"/>
    </source>
</evidence>
<name>A0A0J9EEI9_9FIRM</name>
<comment type="caution">
    <text evidence="13">The sequence shown here is derived from an EMBL/GenBank/DDBJ whole genome shotgun (WGS) entry which is preliminary data.</text>
</comment>
<dbReference type="PROSITE" id="PS01124">
    <property type="entry name" value="HTH_ARAC_FAMILY_2"/>
    <property type="match status" value="1"/>
</dbReference>
<evidence type="ECO:0000256" key="10">
    <source>
        <dbReference type="PROSITE-ProRule" id="PRU00169"/>
    </source>
</evidence>
<dbReference type="InterPro" id="IPR018060">
    <property type="entry name" value="HTH_AraC"/>
</dbReference>
<dbReference type="Gene3D" id="3.40.50.2300">
    <property type="match status" value="1"/>
</dbReference>
<dbReference type="SUPFAM" id="SSF46689">
    <property type="entry name" value="Homeodomain-like"/>
    <property type="match status" value="2"/>
</dbReference>
<organism evidence="13 14">
    <name type="scientific">[Clostridium] citroniae WAL-19142</name>
    <dbReference type="NCBI Taxonomy" id="742734"/>
    <lineage>
        <taxon>Bacteria</taxon>
        <taxon>Bacillati</taxon>
        <taxon>Bacillota</taxon>
        <taxon>Clostridia</taxon>
        <taxon>Lachnospirales</taxon>
        <taxon>Lachnospiraceae</taxon>
        <taxon>Enterocloster</taxon>
    </lineage>
</organism>
<dbReference type="Pfam" id="PF12833">
    <property type="entry name" value="HTH_18"/>
    <property type="match status" value="1"/>
</dbReference>
<evidence type="ECO:0000256" key="6">
    <source>
        <dbReference type="ARBA" id="ARBA00023015"/>
    </source>
</evidence>
<dbReference type="CDD" id="cd17536">
    <property type="entry name" value="REC_YesN-like"/>
    <property type="match status" value="1"/>
</dbReference>
<dbReference type="InterPro" id="IPR051552">
    <property type="entry name" value="HptR"/>
</dbReference>
<feature type="modified residue" description="4-aspartylphosphate" evidence="10">
    <location>
        <position position="55"/>
    </location>
</feature>
<dbReference type="PATRIC" id="fig|742734.4.peg.5328"/>